<protein>
    <recommendedName>
        <fullName evidence="9 10">3-dehydroquinate synthase</fullName>
        <shortName evidence="9">DHQS</shortName>
        <ecNumber evidence="9 10">4.2.3.4</ecNumber>
    </recommendedName>
</protein>
<dbReference type="NCBIfam" id="TIGR01357">
    <property type="entry name" value="aroB"/>
    <property type="match status" value="1"/>
</dbReference>
<feature type="binding site" evidence="9">
    <location>
        <position position="249"/>
    </location>
    <ligand>
        <name>Zn(2+)</name>
        <dbReference type="ChEBI" id="CHEBI:29105"/>
    </ligand>
</feature>
<evidence type="ECO:0000313" key="13">
    <source>
        <dbReference type="EMBL" id="PIE32769.1"/>
    </source>
</evidence>
<dbReference type="Pfam" id="PF24621">
    <property type="entry name" value="DHQS_C"/>
    <property type="match status" value="1"/>
</dbReference>
<comment type="cofactor">
    <cofactor evidence="2">
        <name>Zn(2+)</name>
        <dbReference type="ChEBI" id="CHEBI:29105"/>
    </cofactor>
</comment>
<comment type="caution">
    <text evidence="13">The sequence shown here is derived from an EMBL/GenBank/DDBJ whole genome shotgun (WGS) entry which is preliminary data.</text>
</comment>
<keyword evidence="9" id="KW-0028">Amino-acid biosynthesis</keyword>
<dbReference type="CDD" id="cd08195">
    <property type="entry name" value="DHQS"/>
    <property type="match status" value="1"/>
</dbReference>
<feature type="binding site" evidence="9">
    <location>
        <position position="235"/>
    </location>
    <ligand>
        <name>Zn(2+)</name>
        <dbReference type="ChEBI" id="CHEBI:29105"/>
    </ligand>
</feature>
<evidence type="ECO:0000256" key="2">
    <source>
        <dbReference type="ARBA" id="ARBA00001947"/>
    </source>
</evidence>
<evidence type="ECO:0000259" key="11">
    <source>
        <dbReference type="Pfam" id="PF01761"/>
    </source>
</evidence>
<dbReference type="EMBL" id="PDSK01000108">
    <property type="protein sequence ID" value="PIE32769.1"/>
    <property type="molecule type" value="Genomic_DNA"/>
</dbReference>
<comment type="pathway">
    <text evidence="9">Metabolic intermediate biosynthesis; chorismate biosynthesis; chorismate from D-erythrose 4-phosphate and phosphoenolpyruvate: step 2/7.</text>
</comment>
<comment type="similarity">
    <text evidence="9">Belongs to the sugar phosphate cyclases superfamily. Dehydroquinate synthase family.</text>
</comment>
<dbReference type="AlphaFoldDB" id="A0A2G6KD96"/>
<evidence type="ECO:0000256" key="10">
    <source>
        <dbReference type="NCBIfam" id="TIGR01357"/>
    </source>
</evidence>
<dbReference type="HAMAP" id="MF_00110">
    <property type="entry name" value="DHQ_synthase"/>
    <property type="match status" value="1"/>
</dbReference>
<dbReference type="SUPFAM" id="SSF56796">
    <property type="entry name" value="Dehydroquinate synthase-like"/>
    <property type="match status" value="1"/>
</dbReference>
<evidence type="ECO:0000256" key="5">
    <source>
        <dbReference type="ARBA" id="ARBA00022833"/>
    </source>
</evidence>
<dbReference type="InterPro" id="IPR030963">
    <property type="entry name" value="DHQ_synth_fam"/>
</dbReference>
<evidence type="ECO:0000256" key="4">
    <source>
        <dbReference type="ARBA" id="ARBA00022741"/>
    </source>
</evidence>
<feature type="binding site" evidence="9">
    <location>
        <position position="172"/>
    </location>
    <ligand>
        <name>Zn(2+)</name>
        <dbReference type="ChEBI" id="CHEBI:29105"/>
    </ligand>
</feature>
<keyword evidence="7 9" id="KW-0456">Lyase</keyword>
<sequence>MHTYTITGSSGKSHILLGESLSRLTTYIKQRPCILVTDDQVYPLYRDYFPECPVVVIGTGEGIKTLETLHTIYQQCLDADLDRSALIVAIGGGIVCDIAGFAASTYLRGLQFGFVPTTLLAQVDASVGGKNGVNFQGYKNLIGTFTQPEFVLIDFTVLKTLPPRTLGCGIAEAIKHGAIADPDLFEFMEHHAINIRQLLPEAIERIVHDSITIKSSIVNQDEKEHGERRKLNFGHTFGHAIEKTLKLPHGESVALGMVTAAQLSQQRGYLSCDDVQRLVTVLKAYDLPTTVAADKTALKTAMRKDKKRYGNAIKFILLTQIGQSTIERVSLKELEMVVDRL</sequence>
<evidence type="ECO:0000259" key="12">
    <source>
        <dbReference type="Pfam" id="PF24621"/>
    </source>
</evidence>
<comment type="catalytic activity">
    <reaction evidence="9">
        <text>7-phospho-2-dehydro-3-deoxy-D-arabino-heptonate = 3-dehydroquinate + phosphate</text>
        <dbReference type="Rhea" id="RHEA:21968"/>
        <dbReference type="ChEBI" id="CHEBI:32364"/>
        <dbReference type="ChEBI" id="CHEBI:43474"/>
        <dbReference type="ChEBI" id="CHEBI:58394"/>
        <dbReference type="EC" id="4.2.3.4"/>
    </reaction>
</comment>
<keyword evidence="3 9" id="KW-0479">Metal-binding</keyword>
<evidence type="ECO:0000256" key="1">
    <source>
        <dbReference type="ARBA" id="ARBA00001911"/>
    </source>
</evidence>
<reference evidence="13 14" key="1">
    <citation type="submission" date="2017-10" db="EMBL/GenBank/DDBJ databases">
        <title>Novel microbial diversity and functional potential in the marine mammal oral microbiome.</title>
        <authorList>
            <person name="Dudek N.K."/>
            <person name="Sun C.L."/>
            <person name="Burstein D."/>
            <person name="Kantor R.S."/>
            <person name="Aliaga Goltsman D.S."/>
            <person name="Bik E.M."/>
            <person name="Thomas B.C."/>
            <person name="Banfield J.F."/>
            <person name="Relman D.A."/>
        </authorList>
    </citation>
    <scope>NUCLEOTIDE SEQUENCE [LARGE SCALE GENOMIC DNA]</scope>
    <source>
        <strain evidence="13">DOLJORAL78_47_16</strain>
    </source>
</reference>
<feature type="domain" description="3-dehydroquinate synthase C-terminal" evidence="12">
    <location>
        <begin position="169"/>
        <end position="307"/>
    </location>
</feature>
<name>A0A2G6KD96_9BACT</name>
<dbReference type="Proteomes" id="UP000230821">
    <property type="component" value="Unassembled WGS sequence"/>
</dbReference>
<keyword evidence="8 9" id="KW-0170">Cobalt</keyword>
<feature type="binding site" evidence="9">
    <location>
        <position position="130"/>
    </location>
    <ligand>
        <name>NAD(+)</name>
        <dbReference type="ChEBI" id="CHEBI:57540"/>
    </ligand>
</feature>
<dbReference type="GO" id="GO:0009423">
    <property type="term" value="P:chorismate biosynthetic process"/>
    <property type="evidence" value="ECO:0007669"/>
    <property type="project" value="UniProtKB-UniRule"/>
</dbReference>
<feature type="domain" description="3-dehydroquinate synthase N-terminal" evidence="11">
    <location>
        <begin position="55"/>
        <end position="166"/>
    </location>
</feature>
<dbReference type="GO" id="GO:0008652">
    <property type="term" value="P:amino acid biosynthetic process"/>
    <property type="evidence" value="ECO:0007669"/>
    <property type="project" value="UniProtKB-KW"/>
</dbReference>
<keyword evidence="9" id="KW-0963">Cytoplasm</keyword>
<evidence type="ECO:0000256" key="3">
    <source>
        <dbReference type="ARBA" id="ARBA00022723"/>
    </source>
</evidence>
<keyword evidence="5 9" id="KW-0862">Zinc</keyword>
<dbReference type="InterPro" id="IPR056179">
    <property type="entry name" value="DHQS_C"/>
</dbReference>
<comment type="function">
    <text evidence="9">Catalyzes the conversion of 3-deoxy-D-arabino-heptulosonate 7-phosphate (DAHP) to dehydroquinate (DHQ).</text>
</comment>
<dbReference type="GO" id="GO:0009073">
    <property type="term" value="P:aromatic amino acid family biosynthetic process"/>
    <property type="evidence" value="ECO:0007669"/>
    <property type="project" value="UniProtKB-KW"/>
</dbReference>
<dbReference type="InterPro" id="IPR030960">
    <property type="entry name" value="DHQS/DOIS_N"/>
</dbReference>
<evidence type="ECO:0000256" key="7">
    <source>
        <dbReference type="ARBA" id="ARBA00023239"/>
    </source>
</evidence>
<dbReference type="GO" id="GO:0000166">
    <property type="term" value="F:nucleotide binding"/>
    <property type="evidence" value="ECO:0007669"/>
    <property type="project" value="UniProtKB-KW"/>
</dbReference>
<dbReference type="InterPro" id="IPR016037">
    <property type="entry name" value="DHQ_synth_AroB"/>
</dbReference>
<evidence type="ECO:0000256" key="9">
    <source>
        <dbReference type="HAMAP-Rule" id="MF_00110"/>
    </source>
</evidence>
<dbReference type="Gene3D" id="3.40.50.1970">
    <property type="match status" value="1"/>
</dbReference>
<organism evidence="13 14">
    <name type="scientific">candidate division KSB3 bacterium</name>
    <dbReference type="NCBI Taxonomy" id="2044937"/>
    <lineage>
        <taxon>Bacteria</taxon>
        <taxon>candidate division KSB3</taxon>
    </lineage>
</organism>
<feature type="binding site" evidence="9">
    <location>
        <position position="139"/>
    </location>
    <ligand>
        <name>NAD(+)</name>
        <dbReference type="ChEBI" id="CHEBI:57540"/>
    </ligand>
</feature>
<dbReference type="UniPathway" id="UPA00053">
    <property type="reaction ID" value="UER00085"/>
</dbReference>
<feature type="binding site" evidence="9">
    <location>
        <begin position="117"/>
        <end position="118"/>
    </location>
    <ligand>
        <name>NAD(+)</name>
        <dbReference type="ChEBI" id="CHEBI:57540"/>
    </ligand>
</feature>
<dbReference type="GO" id="GO:0003856">
    <property type="term" value="F:3-dehydroquinate synthase activity"/>
    <property type="evidence" value="ECO:0007669"/>
    <property type="project" value="UniProtKB-UniRule"/>
</dbReference>
<keyword evidence="9" id="KW-0057">Aromatic amino acid biosynthesis</keyword>
<dbReference type="PANTHER" id="PTHR43622">
    <property type="entry name" value="3-DEHYDROQUINATE SYNTHASE"/>
    <property type="match status" value="1"/>
</dbReference>
<accession>A0A2G6KD96</accession>
<comment type="cofactor">
    <cofactor evidence="1 9">
        <name>NAD(+)</name>
        <dbReference type="ChEBI" id="CHEBI:57540"/>
    </cofactor>
</comment>
<evidence type="ECO:0000256" key="6">
    <source>
        <dbReference type="ARBA" id="ARBA00023027"/>
    </source>
</evidence>
<keyword evidence="6 9" id="KW-0520">NAD</keyword>
<dbReference type="PANTHER" id="PTHR43622:SF1">
    <property type="entry name" value="3-DEHYDROQUINATE SYNTHASE"/>
    <property type="match status" value="1"/>
</dbReference>
<dbReference type="Pfam" id="PF01761">
    <property type="entry name" value="DHQ_synthase"/>
    <property type="match status" value="1"/>
</dbReference>
<keyword evidence="4 9" id="KW-0547">Nucleotide-binding</keyword>
<dbReference type="GO" id="GO:0005737">
    <property type="term" value="C:cytoplasm"/>
    <property type="evidence" value="ECO:0007669"/>
    <property type="project" value="UniProtKB-SubCell"/>
</dbReference>
<comment type="subcellular location">
    <subcellularLocation>
        <location evidence="9">Cytoplasm</location>
    </subcellularLocation>
</comment>
<evidence type="ECO:0000313" key="14">
    <source>
        <dbReference type="Proteomes" id="UP000230821"/>
    </source>
</evidence>
<dbReference type="FunFam" id="3.40.50.1970:FF:000007">
    <property type="entry name" value="Pentafunctional AROM polypeptide"/>
    <property type="match status" value="1"/>
</dbReference>
<dbReference type="EC" id="4.2.3.4" evidence="9 10"/>
<comment type="caution">
    <text evidence="9">Lacks conserved residue(s) required for the propagation of feature annotation.</text>
</comment>
<dbReference type="Gene3D" id="1.20.1090.10">
    <property type="entry name" value="Dehydroquinate synthase-like - alpha domain"/>
    <property type="match status" value="1"/>
</dbReference>
<gene>
    <name evidence="9 13" type="primary">aroB</name>
    <name evidence="13" type="ORF">CSA56_14380</name>
</gene>
<dbReference type="GO" id="GO:0046872">
    <property type="term" value="F:metal ion binding"/>
    <property type="evidence" value="ECO:0007669"/>
    <property type="project" value="UniProtKB-KW"/>
</dbReference>
<proteinExistence type="inferred from homology"/>
<dbReference type="PIRSF" id="PIRSF001455">
    <property type="entry name" value="DHQ_synth"/>
    <property type="match status" value="1"/>
</dbReference>
<comment type="cofactor">
    <cofactor evidence="9">
        <name>Co(2+)</name>
        <dbReference type="ChEBI" id="CHEBI:48828"/>
    </cofactor>
    <cofactor evidence="9">
        <name>Zn(2+)</name>
        <dbReference type="ChEBI" id="CHEBI:29105"/>
    </cofactor>
    <text evidence="9">Binds 1 divalent metal cation per subunit. Can use either Co(2+) or Zn(2+).</text>
</comment>
<evidence type="ECO:0000256" key="8">
    <source>
        <dbReference type="ARBA" id="ARBA00023285"/>
    </source>
</evidence>
<dbReference type="InterPro" id="IPR050071">
    <property type="entry name" value="Dehydroquinate_synthase"/>
</dbReference>